<dbReference type="Proteomes" id="UP000037755">
    <property type="component" value="Unassembled WGS sequence"/>
</dbReference>
<proteinExistence type="predicted"/>
<keyword evidence="1" id="KW-0812">Transmembrane</keyword>
<evidence type="ECO:0000313" key="3">
    <source>
        <dbReference type="Proteomes" id="UP000037755"/>
    </source>
</evidence>
<feature type="transmembrane region" description="Helical" evidence="1">
    <location>
        <begin position="6"/>
        <end position="23"/>
    </location>
</feature>
<keyword evidence="1" id="KW-1133">Transmembrane helix</keyword>
<feature type="transmembrane region" description="Helical" evidence="1">
    <location>
        <begin position="110"/>
        <end position="128"/>
    </location>
</feature>
<dbReference type="AlphaFoldDB" id="A0A0M8MKB6"/>
<accession>A0A0M8MKB6</accession>
<organism evidence="2 3">
    <name type="scientific">Flavobacterium akiainvivens</name>
    <dbReference type="NCBI Taxonomy" id="1202724"/>
    <lineage>
        <taxon>Bacteria</taxon>
        <taxon>Pseudomonadati</taxon>
        <taxon>Bacteroidota</taxon>
        <taxon>Flavobacteriia</taxon>
        <taxon>Flavobacteriales</taxon>
        <taxon>Flavobacteriaceae</taxon>
        <taxon>Flavobacterium</taxon>
    </lineage>
</organism>
<comment type="caution">
    <text evidence="2">The sequence shown here is derived from an EMBL/GenBank/DDBJ whole genome shotgun (WGS) entry which is preliminary data.</text>
</comment>
<dbReference type="RefSeq" id="WP_054408940.1">
    <property type="nucleotide sequence ID" value="NZ_FOYA01000005.1"/>
</dbReference>
<dbReference type="PATRIC" id="fig|1202724.3.peg.3222"/>
<name>A0A0M8MKB6_9FLAO</name>
<dbReference type="EMBL" id="LIYD01000005">
    <property type="protein sequence ID" value="KOS07288.1"/>
    <property type="molecule type" value="Genomic_DNA"/>
</dbReference>
<sequence>MITDIILLIFACAFILAGNKYLLKVRHLKKVGKTAVAIVMRNNYKKNTSYGSVNKGYYYPVVRFTTESGDIITKELNFGRYPPMSEGGEIELLYDPANPREAEAASAMAFSPWLFIAIGVAAFILATLELLEITNLIQ</sequence>
<evidence type="ECO:0000256" key="1">
    <source>
        <dbReference type="SAM" id="Phobius"/>
    </source>
</evidence>
<gene>
    <name evidence="2" type="ORF">AM493_15510</name>
</gene>
<dbReference type="OrthoDB" id="2242169at2"/>
<evidence type="ECO:0000313" key="2">
    <source>
        <dbReference type="EMBL" id="KOS07288.1"/>
    </source>
</evidence>
<keyword evidence="3" id="KW-1185">Reference proteome</keyword>
<evidence type="ECO:0008006" key="4">
    <source>
        <dbReference type="Google" id="ProtNLM"/>
    </source>
</evidence>
<reference evidence="2 3" key="1">
    <citation type="submission" date="2015-08" db="EMBL/GenBank/DDBJ databases">
        <title>Whole genome sequence of Flavobacterium akiainvivens IK-1T, from decaying Wikstroemia oahuensis, an endemic Hawaiian shrub.</title>
        <authorList>
            <person name="Wan X."/>
            <person name="Hou S."/>
            <person name="Saito J."/>
            <person name="Donachie S."/>
        </authorList>
    </citation>
    <scope>NUCLEOTIDE SEQUENCE [LARGE SCALE GENOMIC DNA]</scope>
    <source>
        <strain evidence="2 3">IK-1</strain>
    </source>
</reference>
<dbReference type="STRING" id="1202724.AM493_15510"/>
<keyword evidence="1" id="KW-0472">Membrane</keyword>
<protein>
    <recommendedName>
        <fullName evidence="4">DUF3592 domain-containing protein</fullName>
    </recommendedName>
</protein>